<sequence length="126" mass="14779">MKDFWKNYNIYDAIKNIVDSWEEIKQSTMKGVWNKLCPHFCSDFLKVTERDIAETREAVVDSGNALQLDITEDDVIEKQLRETEEHEERELRKFTTKELAEAVRLIEAGLAKIEKQDSNLEPFTVQ</sequence>
<gene>
    <name evidence="1" type="ORF">QE152_g28517</name>
</gene>
<dbReference type="AlphaFoldDB" id="A0AAW1JLB6"/>
<comment type="caution">
    <text evidence="1">The sequence shown here is derived from an EMBL/GenBank/DDBJ whole genome shotgun (WGS) entry which is preliminary data.</text>
</comment>
<dbReference type="EMBL" id="JASPKY010000358">
    <property type="protein sequence ID" value="KAK9704068.1"/>
    <property type="molecule type" value="Genomic_DNA"/>
</dbReference>
<name>A0AAW1JLB6_POPJA</name>
<protein>
    <recommendedName>
        <fullName evidence="3">DDE-1 domain-containing protein</fullName>
    </recommendedName>
</protein>
<proteinExistence type="predicted"/>
<keyword evidence="2" id="KW-1185">Reference proteome</keyword>
<accession>A0AAW1JLB6</accession>
<dbReference type="Proteomes" id="UP001458880">
    <property type="component" value="Unassembled WGS sequence"/>
</dbReference>
<evidence type="ECO:0000313" key="2">
    <source>
        <dbReference type="Proteomes" id="UP001458880"/>
    </source>
</evidence>
<organism evidence="1 2">
    <name type="scientific">Popillia japonica</name>
    <name type="common">Japanese beetle</name>
    <dbReference type="NCBI Taxonomy" id="7064"/>
    <lineage>
        <taxon>Eukaryota</taxon>
        <taxon>Metazoa</taxon>
        <taxon>Ecdysozoa</taxon>
        <taxon>Arthropoda</taxon>
        <taxon>Hexapoda</taxon>
        <taxon>Insecta</taxon>
        <taxon>Pterygota</taxon>
        <taxon>Neoptera</taxon>
        <taxon>Endopterygota</taxon>
        <taxon>Coleoptera</taxon>
        <taxon>Polyphaga</taxon>
        <taxon>Scarabaeiformia</taxon>
        <taxon>Scarabaeidae</taxon>
        <taxon>Rutelinae</taxon>
        <taxon>Popillia</taxon>
    </lineage>
</organism>
<evidence type="ECO:0000313" key="1">
    <source>
        <dbReference type="EMBL" id="KAK9704068.1"/>
    </source>
</evidence>
<reference evidence="1 2" key="1">
    <citation type="journal article" date="2024" name="BMC Genomics">
        <title>De novo assembly and annotation of Popillia japonica's genome with initial clues to its potential as an invasive pest.</title>
        <authorList>
            <person name="Cucini C."/>
            <person name="Boschi S."/>
            <person name="Funari R."/>
            <person name="Cardaioli E."/>
            <person name="Iannotti N."/>
            <person name="Marturano G."/>
            <person name="Paoli F."/>
            <person name="Bruttini M."/>
            <person name="Carapelli A."/>
            <person name="Frati F."/>
            <person name="Nardi F."/>
        </authorList>
    </citation>
    <scope>NUCLEOTIDE SEQUENCE [LARGE SCALE GENOMIC DNA]</scope>
    <source>
        <strain evidence="1">DMR45628</strain>
    </source>
</reference>
<evidence type="ECO:0008006" key="3">
    <source>
        <dbReference type="Google" id="ProtNLM"/>
    </source>
</evidence>